<evidence type="ECO:0000313" key="8">
    <source>
        <dbReference type="Proteomes" id="UP000199421"/>
    </source>
</evidence>
<proteinExistence type="inferred from homology"/>
<name>A0A1H7S828_OLID1</name>
<dbReference type="Gene3D" id="1.10.1740.10">
    <property type="match status" value="1"/>
</dbReference>
<evidence type="ECO:0000256" key="4">
    <source>
        <dbReference type="ARBA" id="ARBA00023163"/>
    </source>
</evidence>
<dbReference type="GO" id="GO:0016987">
    <property type="term" value="F:sigma factor activity"/>
    <property type="evidence" value="ECO:0007669"/>
    <property type="project" value="UniProtKB-KW"/>
</dbReference>
<dbReference type="InterPro" id="IPR014284">
    <property type="entry name" value="RNA_pol_sigma-70_dom"/>
</dbReference>
<sequence length="183" mass="21284">MDSVINLGDCAVFEEIYRAYYPALCFFASKYVGDDESEDIVENLFFRIWKQKKILLNNAHLKSFLYQSTKNACLDFIKIQGRKDKRYASLCLQIDAVDQDYLHNFIHTEVIAEIHRAINQLPTQCRKVMHLEFVDGLSNEEVAKELSLSIQTVKNHKVRALKMLKQRFSGDMSIIAIIHFFLS</sequence>
<dbReference type="PANTHER" id="PTHR43133">
    <property type="entry name" value="RNA POLYMERASE ECF-TYPE SIGMA FACTO"/>
    <property type="match status" value="1"/>
</dbReference>
<dbReference type="SUPFAM" id="SSF88946">
    <property type="entry name" value="Sigma2 domain of RNA polymerase sigma factors"/>
    <property type="match status" value="1"/>
</dbReference>
<feature type="domain" description="RNA polymerase sigma-70 region 2" evidence="5">
    <location>
        <begin position="16"/>
        <end position="82"/>
    </location>
</feature>
<dbReference type="GO" id="GO:0006352">
    <property type="term" value="P:DNA-templated transcription initiation"/>
    <property type="evidence" value="ECO:0007669"/>
    <property type="project" value="InterPro"/>
</dbReference>
<dbReference type="GO" id="GO:0003677">
    <property type="term" value="F:DNA binding"/>
    <property type="evidence" value="ECO:0007669"/>
    <property type="project" value="InterPro"/>
</dbReference>
<dbReference type="InterPro" id="IPR013325">
    <property type="entry name" value="RNA_pol_sigma_r2"/>
</dbReference>
<dbReference type="AlphaFoldDB" id="A0A1H7S828"/>
<organism evidence="7 8">
    <name type="scientific">Olivibacter domesticus</name>
    <name type="common">Pseudosphingobacterium domesticum</name>
    <dbReference type="NCBI Taxonomy" id="407022"/>
    <lineage>
        <taxon>Bacteria</taxon>
        <taxon>Pseudomonadati</taxon>
        <taxon>Bacteroidota</taxon>
        <taxon>Sphingobacteriia</taxon>
        <taxon>Sphingobacteriales</taxon>
        <taxon>Sphingobacteriaceae</taxon>
        <taxon>Olivibacter</taxon>
    </lineage>
</organism>
<reference evidence="8" key="1">
    <citation type="submission" date="2016-10" db="EMBL/GenBank/DDBJ databases">
        <authorList>
            <person name="Varghese N."/>
            <person name="Submissions S."/>
        </authorList>
    </citation>
    <scope>NUCLEOTIDE SEQUENCE [LARGE SCALE GENOMIC DNA]</scope>
    <source>
        <strain evidence="8">DSM 18733</strain>
    </source>
</reference>
<dbReference type="PANTHER" id="PTHR43133:SF46">
    <property type="entry name" value="RNA POLYMERASE SIGMA-70 FACTOR ECF SUBFAMILY"/>
    <property type="match status" value="1"/>
</dbReference>
<dbReference type="CDD" id="cd06171">
    <property type="entry name" value="Sigma70_r4"/>
    <property type="match status" value="1"/>
</dbReference>
<keyword evidence="8" id="KW-1185">Reference proteome</keyword>
<dbReference type="Pfam" id="PF04542">
    <property type="entry name" value="Sigma70_r2"/>
    <property type="match status" value="1"/>
</dbReference>
<dbReference type="Gene3D" id="1.10.10.10">
    <property type="entry name" value="Winged helix-like DNA-binding domain superfamily/Winged helix DNA-binding domain"/>
    <property type="match status" value="1"/>
</dbReference>
<evidence type="ECO:0000256" key="2">
    <source>
        <dbReference type="ARBA" id="ARBA00023015"/>
    </source>
</evidence>
<accession>A0A1H7S828</accession>
<dbReference type="SUPFAM" id="SSF88659">
    <property type="entry name" value="Sigma3 and sigma4 domains of RNA polymerase sigma factors"/>
    <property type="match status" value="1"/>
</dbReference>
<dbReference type="STRING" id="407022.SAMN05661044_03118"/>
<dbReference type="InterPro" id="IPR036388">
    <property type="entry name" value="WH-like_DNA-bd_sf"/>
</dbReference>
<dbReference type="InterPro" id="IPR000792">
    <property type="entry name" value="Tscrpt_reg_LuxR_C"/>
</dbReference>
<dbReference type="InterPro" id="IPR039425">
    <property type="entry name" value="RNA_pol_sigma-70-like"/>
</dbReference>
<dbReference type="NCBIfam" id="TIGR02985">
    <property type="entry name" value="Sig70_bacteroi1"/>
    <property type="match status" value="1"/>
</dbReference>
<evidence type="ECO:0000256" key="3">
    <source>
        <dbReference type="ARBA" id="ARBA00023082"/>
    </source>
</evidence>
<evidence type="ECO:0000259" key="5">
    <source>
        <dbReference type="Pfam" id="PF04542"/>
    </source>
</evidence>
<dbReference type="Pfam" id="PF08281">
    <property type="entry name" value="Sigma70_r4_2"/>
    <property type="match status" value="1"/>
</dbReference>
<evidence type="ECO:0000259" key="6">
    <source>
        <dbReference type="Pfam" id="PF08281"/>
    </source>
</evidence>
<dbReference type="InterPro" id="IPR014327">
    <property type="entry name" value="RNA_pol_sigma70_bacteroid"/>
</dbReference>
<evidence type="ECO:0000313" key="7">
    <source>
        <dbReference type="EMBL" id="SEL68801.1"/>
    </source>
</evidence>
<keyword evidence="2" id="KW-0805">Transcription regulation</keyword>
<dbReference type="NCBIfam" id="TIGR02937">
    <property type="entry name" value="sigma70-ECF"/>
    <property type="match status" value="1"/>
</dbReference>
<dbReference type="EMBL" id="FOAF01000003">
    <property type="protein sequence ID" value="SEL68801.1"/>
    <property type="molecule type" value="Genomic_DNA"/>
</dbReference>
<keyword evidence="3" id="KW-0731">Sigma factor</keyword>
<keyword evidence="4" id="KW-0804">Transcription</keyword>
<dbReference type="InterPro" id="IPR013249">
    <property type="entry name" value="RNA_pol_sigma70_r4_t2"/>
</dbReference>
<feature type="domain" description="RNA polymerase sigma factor 70 region 4 type 2" evidence="6">
    <location>
        <begin position="112"/>
        <end position="164"/>
    </location>
</feature>
<dbReference type="InterPro" id="IPR007627">
    <property type="entry name" value="RNA_pol_sigma70_r2"/>
</dbReference>
<dbReference type="RefSeq" id="WP_093326268.1">
    <property type="nucleotide sequence ID" value="NZ_FOAF01000003.1"/>
</dbReference>
<dbReference type="PRINTS" id="PR00038">
    <property type="entry name" value="HTHLUXR"/>
</dbReference>
<gene>
    <name evidence="7" type="ORF">SAMN05661044_03118</name>
</gene>
<comment type="similarity">
    <text evidence="1">Belongs to the sigma-70 factor family. ECF subfamily.</text>
</comment>
<dbReference type="InterPro" id="IPR013324">
    <property type="entry name" value="RNA_pol_sigma_r3/r4-like"/>
</dbReference>
<protein>
    <submittedName>
        <fullName evidence="7">RNA polymerase sigma-70 factor, ECF subfamily</fullName>
    </submittedName>
</protein>
<evidence type="ECO:0000256" key="1">
    <source>
        <dbReference type="ARBA" id="ARBA00010641"/>
    </source>
</evidence>
<dbReference type="Proteomes" id="UP000199421">
    <property type="component" value="Unassembled WGS sequence"/>
</dbReference>
<dbReference type="OrthoDB" id="656273at2"/>